<dbReference type="PROSITE" id="PS50014">
    <property type="entry name" value="BROMODOMAIN_2"/>
    <property type="match status" value="1"/>
</dbReference>
<organism evidence="5 6">
    <name type="scientific">Ranatra chinensis</name>
    <dbReference type="NCBI Taxonomy" id="642074"/>
    <lineage>
        <taxon>Eukaryota</taxon>
        <taxon>Metazoa</taxon>
        <taxon>Ecdysozoa</taxon>
        <taxon>Arthropoda</taxon>
        <taxon>Hexapoda</taxon>
        <taxon>Insecta</taxon>
        <taxon>Pterygota</taxon>
        <taxon>Neoptera</taxon>
        <taxon>Paraneoptera</taxon>
        <taxon>Hemiptera</taxon>
        <taxon>Heteroptera</taxon>
        <taxon>Panheteroptera</taxon>
        <taxon>Nepomorpha</taxon>
        <taxon>Nepidae</taxon>
        <taxon>Ranatrinae</taxon>
        <taxon>Ranatra</taxon>
    </lineage>
</organism>
<feature type="compositionally biased region" description="Basic and acidic residues" evidence="3">
    <location>
        <begin position="35"/>
        <end position="46"/>
    </location>
</feature>
<keyword evidence="6" id="KW-1185">Reference proteome</keyword>
<evidence type="ECO:0000256" key="2">
    <source>
        <dbReference type="PROSITE-ProRule" id="PRU00035"/>
    </source>
</evidence>
<dbReference type="SUPFAM" id="SSF47370">
    <property type="entry name" value="Bromodomain"/>
    <property type="match status" value="1"/>
</dbReference>
<dbReference type="EMBL" id="JBFDAA010000013">
    <property type="protein sequence ID" value="KAL1122831.1"/>
    <property type="molecule type" value="Genomic_DNA"/>
</dbReference>
<evidence type="ECO:0000313" key="6">
    <source>
        <dbReference type="Proteomes" id="UP001558652"/>
    </source>
</evidence>
<dbReference type="PANTHER" id="PTHR46510">
    <property type="entry name" value="BROMODOMAIN ADJACENT TO ZINC FINGER DOMAIN PROTEIN 1A"/>
    <property type="match status" value="1"/>
</dbReference>
<evidence type="ECO:0000256" key="1">
    <source>
        <dbReference type="ARBA" id="ARBA00023117"/>
    </source>
</evidence>
<dbReference type="InterPro" id="IPR036427">
    <property type="entry name" value="Bromodomain-like_sf"/>
</dbReference>
<accession>A0ABD0Y603</accession>
<keyword evidence="1 2" id="KW-0103">Bromodomain</keyword>
<reference evidence="5 6" key="1">
    <citation type="submission" date="2024-07" db="EMBL/GenBank/DDBJ databases">
        <title>Chromosome-level genome assembly of the water stick insect Ranatra chinensis (Heteroptera: Nepidae).</title>
        <authorList>
            <person name="Liu X."/>
        </authorList>
    </citation>
    <scope>NUCLEOTIDE SEQUENCE [LARGE SCALE GENOMIC DNA]</scope>
    <source>
        <strain evidence="5">Cailab_2021Rc</strain>
        <tissue evidence="5">Muscle</tissue>
    </source>
</reference>
<dbReference type="InterPro" id="IPR018359">
    <property type="entry name" value="Bromodomain_CS"/>
</dbReference>
<dbReference type="AlphaFoldDB" id="A0ABD0Y603"/>
<protein>
    <recommendedName>
        <fullName evidence="4">Bromo domain-containing protein</fullName>
    </recommendedName>
</protein>
<dbReference type="Proteomes" id="UP001558652">
    <property type="component" value="Unassembled WGS sequence"/>
</dbReference>
<comment type="caution">
    <text evidence="5">The sequence shown here is derived from an EMBL/GenBank/DDBJ whole genome shotgun (WGS) entry which is preliminary data.</text>
</comment>
<feature type="domain" description="Bromo" evidence="4">
    <location>
        <begin position="79"/>
        <end position="149"/>
    </location>
</feature>
<proteinExistence type="predicted"/>
<dbReference type="SMART" id="SM00297">
    <property type="entry name" value="BROMO"/>
    <property type="match status" value="1"/>
</dbReference>
<sequence length="150" mass="17778">ERSSRRRSSKAATAKISQFAKQLRSVSWEGPFCENENRPELRESSRRRTRTRRTQEFSDNPQDLPLDNAALQEILDEIMHHKDAWPFLRPVTKAEVPDYHLIIKRPMDFATIKHKLNMLEYSKNSELFADAELLFNNCYKYNEEGSEVYR</sequence>
<dbReference type="InterPro" id="IPR047171">
    <property type="entry name" value="BAZ1A"/>
</dbReference>
<feature type="region of interest" description="Disordered" evidence="3">
    <location>
        <begin position="32"/>
        <end position="63"/>
    </location>
</feature>
<dbReference type="Pfam" id="PF00439">
    <property type="entry name" value="Bromodomain"/>
    <property type="match status" value="1"/>
</dbReference>
<dbReference type="InterPro" id="IPR001487">
    <property type="entry name" value="Bromodomain"/>
</dbReference>
<name>A0ABD0Y603_9HEMI</name>
<evidence type="ECO:0000256" key="3">
    <source>
        <dbReference type="SAM" id="MobiDB-lite"/>
    </source>
</evidence>
<dbReference type="Gene3D" id="1.20.920.10">
    <property type="entry name" value="Bromodomain-like"/>
    <property type="match status" value="1"/>
</dbReference>
<dbReference type="PANTHER" id="PTHR46510:SF1">
    <property type="entry name" value="BROMODOMAIN ADJACENT TO ZINC FINGER DOMAIN PROTEIN 1A"/>
    <property type="match status" value="1"/>
</dbReference>
<gene>
    <name evidence="5" type="ORF">AAG570_003157</name>
</gene>
<evidence type="ECO:0000313" key="5">
    <source>
        <dbReference type="EMBL" id="KAL1122831.1"/>
    </source>
</evidence>
<feature type="non-terminal residue" evidence="5">
    <location>
        <position position="1"/>
    </location>
</feature>
<evidence type="ECO:0000259" key="4">
    <source>
        <dbReference type="PROSITE" id="PS50014"/>
    </source>
</evidence>
<dbReference type="PRINTS" id="PR00503">
    <property type="entry name" value="BROMODOMAIN"/>
</dbReference>
<dbReference type="PROSITE" id="PS00633">
    <property type="entry name" value="BROMODOMAIN_1"/>
    <property type="match status" value="1"/>
</dbReference>